<organism evidence="4 5">
    <name type="scientific">Mesorhabditis belari</name>
    <dbReference type="NCBI Taxonomy" id="2138241"/>
    <lineage>
        <taxon>Eukaryota</taxon>
        <taxon>Metazoa</taxon>
        <taxon>Ecdysozoa</taxon>
        <taxon>Nematoda</taxon>
        <taxon>Chromadorea</taxon>
        <taxon>Rhabditida</taxon>
        <taxon>Rhabditina</taxon>
        <taxon>Rhabditomorpha</taxon>
        <taxon>Rhabditoidea</taxon>
        <taxon>Rhabditidae</taxon>
        <taxon>Mesorhabditinae</taxon>
        <taxon>Mesorhabditis</taxon>
    </lineage>
</organism>
<dbReference type="AlphaFoldDB" id="A0AAF3E8S8"/>
<evidence type="ECO:0000313" key="4">
    <source>
        <dbReference type="Proteomes" id="UP000887575"/>
    </source>
</evidence>
<evidence type="ECO:0000313" key="5">
    <source>
        <dbReference type="WBParaSite" id="MBELARI_LOCUS10319"/>
    </source>
</evidence>
<dbReference type="WBParaSite" id="MBELARI_LOCUS10319">
    <property type="protein sequence ID" value="MBELARI_LOCUS10319"/>
    <property type="gene ID" value="MBELARI_LOCUS10319"/>
</dbReference>
<dbReference type="Pfam" id="PF19056">
    <property type="entry name" value="WD40_2"/>
    <property type="match status" value="1"/>
</dbReference>
<evidence type="ECO:0000256" key="3">
    <source>
        <dbReference type="SAM" id="MobiDB-lite"/>
    </source>
</evidence>
<sequence length="548" mass="58842">MVNGKRGLFLGGTGGGMANTLAKLQETERSIEVLKEDLKVLKKVIELCSLLRTPHEVLATCLSDLEASLSRRVRSLSEQLSSNPDLTTVVLNVATSNGVETVPIEFASADRRTQWETAFKEAKTALVNHQADGNPVTLQSILAHQTRPGLQFCAATVVPGKRADSAPFVWACTSDKFSGQVAVLSVENEPAIESCAGIGNAAVSAIATVPPASRARKRSLFRMERSVDKLSRDESVLDLNSSESSSSDSDDEGPTTVWIGNDDGEVFLLNSCERVRNRIRDRVARLSLPIRAICPSHAQVFVSAGNSSQSQLVAFRSLNDNSWDLEHPSNINLPFTASADPMVAVARGLCLAAAHQLYILDPDTHMIERSSSVLLAGETISSLCVSGALLFVAAARSSSVWAVDAFSLAPLNQFSIAPIIQAQLAGREDILREHKLGCLRVSTLVAFRSLLWIGTSSGFILSTPTTAARAQTTPPITVLEVGHAGPCRVLLPIPIQQVKKTKKMSLSLPPQQNSQILFLSCGEGLDDAKGTSHDPIGDPTNHLIFWRA</sequence>
<feature type="compositionally biased region" description="Low complexity" evidence="3">
    <location>
        <begin position="237"/>
        <end position="247"/>
    </location>
</feature>
<feature type="region of interest" description="Disordered" evidence="3">
    <location>
        <begin position="234"/>
        <end position="258"/>
    </location>
</feature>
<keyword evidence="1" id="KW-0344">Guanine-nucleotide releasing factor</keyword>
<dbReference type="PANTHER" id="PTHR12877">
    <property type="entry name" value="RHO GUANINE NUCLEOTIDE EXCHANGE FACTOR"/>
    <property type="match status" value="1"/>
</dbReference>
<dbReference type="GO" id="GO:0030036">
    <property type="term" value="P:actin cytoskeleton organization"/>
    <property type="evidence" value="ECO:0007669"/>
    <property type="project" value="TreeGrafter"/>
</dbReference>
<protein>
    <submittedName>
        <fullName evidence="5">Uncharacterized protein</fullName>
    </submittedName>
</protein>
<feature type="coiled-coil region" evidence="2">
    <location>
        <begin position="17"/>
        <end position="44"/>
    </location>
</feature>
<dbReference type="GO" id="GO:0005085">
    <property type="term" value="F:guanyl-nucleotide exchange factor activity"/>
    <property type="evidence" value="ECO:0007669"/>
    <property type="project" value="UniProtKB-KW"/>
</dbReference>
<dbReference type="InterPro" id="IPR011047">
    <property type="entry name" value="Quinoprotein_ADH-like_sf"/>
</dbReference>
<dbReference type="PANTHER" id="PTHR12877:SF15">
    <property type="entry name" value="RHO GUANINE NUCLEOTIDE EXCHANGE FACTOR 17"/>
    <property type="match status" value="1"/>
</dbReference>
<keyword evidence="2" id="KW-0175">Coiled coil</keyword>
<evidence type="ECO:0000256" key="1">
    <source>
        <dbReference type="ARBA" id="ARBA00022658"/>
    </source>
</evidence>
<name>A0AAF3E8S8_9BILA</name>
<dbReference type="SUPFAM" id="SSF50998">
    <property type="entry name" value="Quinoprotein alcohol dehydrogenase-like"/>
    <property type="match status" value="1"/>
</dbReference>
<reference evidence="5" key="1">
    <citation type="submission" date="2024-02" db="UniProtKB">
        <authorList>
            <consortium name="WormBaseParasite"/>
        </authorList>
    </citation>
    <scope>IDENTIFICATION</scope>
</reference>
<dbReference type="InterPro" id="IPR039919">
    <property type="entry name" value="ARHGEF10/ARHGEF17"/>
</dbReference>
<dbReference type="Proteomes" id="UP000887575">
    <property type="component" value="Unassembled WGS sequence"/>
</dbReference>
<proteinExistence type="predicted"/>
<keyword evidence="4" id="KW-1185">Reference proteome</keyword>
<evidence type="ECO:0000256" key="2">
    <source>
        <dbReference type="SAM" id="Coils"/>
    </source>
</evidence>
<accession>A0AAF3E8S8</accession>